<dbReference type="PROSITE" id="PS50059">
    <property type="entry name" value="FKBP_PPIASE"/>
    <property type="match status" value="1"/>
</dbReference>
<proteinExistence type="inferred from homology"/>
<sequence length="187" mass="19524">MSEVTAVPLRPIAKGSLPKLWVGIAAVALLGVGAAYIGTEKQVAMAKTPAEFLADNKGGDVVETPSGLQYRILDEGDGPKPTANDLVLVDYEGRLLNGEVFDSSARHGGPAPMPLQGMISGWTEGLQLMNSGSKYRFWMKPDLAFGERGVPGKIPPGALVVFDVTVKAIIPPQAMGMGAMPPGHGGM</sequence>
<dbReference type="GO" id="GO:0003755">
    <property type="term" value="F:peptidyl-prolyl cis-trans isomerase activity"/>
    <property type="evidence" value="ECO:0007669"/>
    <property type="project" value="UniProtKB-UniRule"/>
</dbReference>
<evidence type="ECO:0000313" key="9">
    <source>
        <dbReference type="EMBL" id="PCE43831.1"/>
    </source>
</evidence>
<keyword evidence="3 5" id="KW-0697">Rotamase</keyword>
<dbReference type="KEGG" id="rdi:CMV14_21560"/>
<dbReference type="Proteomes" id="UP000218934">
    <property type="component" value="Unassembled WGS sequence"/>
</dbReference>
<gene>
    <name evidence="9" type="ORF">COO09_02585</name>
</gene>
<evidence type="ECO:0000313" key="10">
    <source>
        <dbReference type="Proteomes" id="UP000218934"/>
    </source>
</evidence>
<evidence type="ECO:0000256" key="7">
    <source>
        <dbReference type="SAM" id="Phobius"/>
    </source>
</evidence>
<keyword evidence="7" id="KW-0472">Membrane</keyword>
<accession>A0A2A4G1F6</accession>
<comment type="caution">
    <text evidence="9">The sequence shown here is derived from an EMBL/GenBank/DDBJ whole genome shotgun (WGS) entry which is preliminary data.</text>
</comment>
<dbReference type="RefSeq" id="WP_066965955.1">
    <property type="nucleotide sequence ID" value="NZ_CP023449.1"/>
</dbReference>
<organism evidence="9 10">
    <name type="scientific">Rhizorhabdus dicambivorans</name>
    <dbReference type="NCBI Taxonomy" id="1850238"/>
    <lineage>
        <taxon>Bacteria</taxon>
        <taxon>Pseudomonadati</taxon>
        <taxon>Pseudomonadota</taxon>
        <taxon>Alphaproteobacteria</taxon>
        <taxon>Sphingomonadales</taxon>
        <taxon>Sphingomonadaceae</taxon>
        <taxon>Rhizorhabdus</taxon>
    </lineage>
</organism>
<dbReference type="Pfam" id="PF00254">
    <property type="entry name" value="FKBP_C"/>
    <property type="match status" value="1"/>
</dbReference>
<keyword evidence="7" id="KW-1133">Transmembrane helix</keyword>
<dbReference type="SUPFAM" id="SSF54534">
    <property type="entry name" value="FKBP-like"/>
    <property type="match status" value="1"/>
</dbReference>
<dbReference type="Gene3D" id="3.10.50.40">
    <property type="match status" value="1"/>
</dbReference>
<evidence type="ECO:0000256" key="3">
    <source>
        <dbReference type="ARBA" id="ARBA00023110"/>
    </source>
</evidence>
<keyword evidence="4 5" id="KW-0413">Isomerase</keyword>
<keyword evidence="7" id="KW-0812">Transmembrane</keyword>
<dbReference type="EC" id="5.2.1.8" evidence="6"/>
<dbReference type="OrthoDB" id="9812109at2"/>
<comment type="catalytic activity">
    <reaction evidence="1 5 6">
        <text>[protein]-peptidylproline (omega=180) = [protein]-peptidylproline (omega=0)</text>
        <dbReference type="Rhea" id="RHEA:16237"/>
        <dbReference type="Rhea" id="RHEA-COMP:10747"/>
        <dbReference type="Rhea" id="RHEA-COMP:10748"/>
        <dbReference type="ChEBI" id="CHEBI:83833"/>
        <dbReference type="ChEBI" id="CHEBI:83834"/>
        <dbReference type="EC" id="5.2.1.8"/>
    </reaction>
</comment>
<keyword evidence="10" id="KW-1185">Reference proteome</keyword>
<name>A0A2A4G1F6_9SPHN</name>
<evidence type="ECO:0000256" key="5">
    <source>
        <dbReference type="PROSITE-ProRule" id="PRU00277"/>
    </source>
</evidence>
<dbReference type="PANTHER" id="PTHR43811">
    <property type="entry name" value="FKBP-TYPE PEPTIDYL-PROLYL CIS-TRANS ISOMERASE FKPA"/>
    <property type="match status" value="1"/>
</dbReference>
<evidence type="ECO:0000256" key="1">
    <source>
        <dbReference type="ARBA" id="ARBA00000971"/>
    </source>
</evidence>
<feature type="transmembrane region" description="Helical" evidence="7">
    <location>
        <begin position="20"/>
        <end position="38"/>
    </location>
</feature>
<protein>
    <recommendedName>
        <fullName evidence="6">Peptidyl-prolyl cis-trans isomerase</fullName>
        <ecNumber evidence="6">5.2.1.8</ecNumber>
    </recommendedName>
</protein>
<dbReference type="PANTHER" id="PTHR43811:SF19">
    <property type="entry name" value="39 KDA FK506-BINDING NUCLEAR PROTEIN"/>
    <property type="match status" value="1"/>
</dbReference>
<evidence type="ECO:0000259" key="8">
    <source>
        <dbReference type="PROSITE" id="PS50059"/>
    </source>
</evidence>
<comment type="similarity">
    <text evidence="2 6">Belongs to the FKBP-type PPIase family.</text>
</comment>
<evidence type="ECO:0000256" key="4">
    <source>
        <dbReference type="ARBA" id="ARBA00023235"/>
    </source>
</evidence>
<dbReference type="AlphaFoldDB" id="A0A2A4G1F6"/>
<dbReference type="InterPro" id="IPR001179">
    <property type="entry name" value="PPIase_FKBP_dom"/>
</dbReference>
<dbReference type="EMBL" id="NWUF01000002">
    <property type="protein sequence ID" value="PCE43831.1"/>
    <property type="molecule type" value="Genomic_DNA"/>
</dbReference>
<dbReference type="InterPro" id="IPR046357">
    <property type="entry name" value="PPIase_dom_sf"/>
</dbReference>
<evidence type="ECO:0000256" key="2">
    <source>
        <dbReference type="ARBA" id="ARBA00006577"/>
    </source>
</evidence>
<evidence type="ECO:0000256" key="6">
    <source>
        <dbReference type="RuleBase" id="RU003915"/>
    </source>
</evidence>
<feature type="domain" description="PPIase FKBP-type" evidence="8">
    <location>
        <begin position="84"/>
        <end position="170"/>
    </location>
</feature>
<reference evidence="9 10" key="1">
    <citation type="submission" date="2017-09" db="EMBL/GenBank/DDBJ databases">
        <title>The Catabolism of 3,6-Dichlorosalicylic acid is Initiated by the Cytochrome P450 Monooxygenase DsmABC in Rhizorhabdus dicambivorans Ndbn-20.</title>
        <authorList>
            <person name="Na L."/>
        </authorList>
    </citation>
    <scope>NUCLEOTIDE SEQUENCE [LARGE SCALE GENOMIC DNA]</scope>
    <source>
        <strain evidence="9 10">Ndbn-20m</strain>
    </source>
</reference>